<gene>
    <name evidence="2" type="ORF">L1785_07760</name>
</gene>
<dbReference type="Gene3D" id="4.10.1080.10">
    <property type="entry name" value="TSP type-3 repeat"/>
    <property type="match status" value="1"/>
</dbReference>
<sequence length="113" mass="11285">MTEHVTDTAGAPAPGRFDLDGDGRADVELVDADGDGVVDARLEDYDGDGVADAEFYDTDGDGVPDVVVETAGGVQTISVDLDGDGEPDSVESFPVARATGTGGPGIGSAADRA</sequence>
<accession>A0AA41QCF4</accession>
<protein>
    <submittedName>
        <fullName evidence="2">Uncharacterized protein</fullName>
    </submittedName>
</protein>
<evidence type="ECO:0000256" key="1">
    <source>
        <dbReference type="SAM" id="MobiDB-lite"/>
    </source>
</evidence>
<dbReference type="AlphaFoldDB" id="A0AA41QCF4"/>
<evidence type="ECO:0000313" key="3">
    <source>
        <dbReference type="Proteomes" id="UP001165405"/>
    </source>
</evidence>
<dbReference type="GO" id="GO:0005509">
    <property type="term" value="F:calcium ion binding"/>
    <property type="evidence" value="ECO:0007669"/>
    <property type="project" value="InterPro"/>
</dbReference>
<feature type="region of interest" description="Disordered" evidence="1">
    <location>
        <begin position="1"/>
        <end position="23"/>
    </location>
</feature>
<feature type="region of interest" description="Disordered" evidence="1">
    <location>
        <begin position="78"/>
        <end position="113"/>
    </location>
</feature>
<organism evidence="2 3">
    <name type="scientific">Antribacter soli</name>
    <dbReference type="NCBI Taxonomy" id="2910976"/>
    <lineage>
        <taxon>Bacteria</taxon>
        <taxon>Bacillati</taxon>
        <taxon>Actinomycetota</taxon>
        <taxon>Actinomycetes</taxon>
        <taxon>Micrococcales</taxon>
        <taxon>Promicromonosporaceae</taxon>
        <taxon>Antribacter</taxon>
    </lineage>
</organism>
<keyword evidence="3" id="KW-1185">Reference proteome</keyword>
<dbReference type="Proteomes" id="UP001165405">
    <property type="component" value="Unassembled WGS sequence"/>
</dbReference>
<name>A0AA41QCF4_9MICO</name>
<evidence type="ECO:0000313" key="2">
    <source>
        <dbReference type="EMBL" id="MCF4120873.1"/>
    </source>
</evidence>
<reference evidence="2" key="1">
    <citation type="submission" date="2022-01" db="EMBL/GenBank/DDBJ databases">
        <title>Antribacter sp. nov., isolated from Guizhou of China.</title>
        <authorList>
            <person name="Chengliang C."/>
            <person name="Ya Z."/>
        </authorList>
    </citation>
    <scope>NUCLEOTIDE SEQUENCE</scope>
    <source>
        <strain evidence="2">KLBMP 9083</strain>
    </source>
</reference>
<comment type="caution">
    <text evidence="2">The sequence shown here is derived from an EMBL/GenBank/DDBJ whole genome shotgun (WGS) entry which is preliminary data.</text>
</comment>
<dbReference type="InterPro" id="IPR028974">
    <property type="entry name" value="TSP_type-3_rpt"/>
</dbReference>
<proteinExistence type="predicted"/>
<dbReference type="EMBL" id="JAKGSG010000025">
    <property type="protein sequence ID" value="MCF4120873.1"/>
    <property type="molecule type" value="Genomic_DNA"/>
</dbReference>
<dbReference type="SUPFAM" id="SSF103647">
    <property type="entry name" value="TSP type-3 repeat"/>
    <property type="match status" value="1"/>
</dbReference>
<dbReference type="RefSeq" id="WP_236088643.1">
    <property type="nucleotide sequence ID" value="NZ_JAKGSG010000025.1"/>
</dbReference>